<feature type="compositionally biased region" description="Low complexity" evidence="2">
    <location>
        <begin position="377"/>
        <end position="386"/>
    </location>
</feature>
<feature type="compositionally biased region" description="Low complexity" evidence="2">
    <location>
        <begin position="49"/>
        <end position="58"/>
    </location>
</feature>
<feature type="region of interest" description="Disordered" evidence="2">
    <location>
        <begin position="1"/>
        <end position="71"/>
    </location>
</feature>
<accession>E4Z084</accession>
<proteinExistence type="predicted"/>
<dbReference type="Proteomes" id="UP000011014">
    <property type="component" value="Unassembled WGS sequence"/>
</dbReference>
<feature type="region of interest" description="Disordered" evidence="2">
    <location>
        <begin position="253"/>
        <end position="279"/>
    </location>
</feature>
<evidence type="ECO:0000313" key="3">
    <source>
        <dbReference type="EMBL" id="CBY41112.1"/>
    </source>
</evidence>
<sequence>MSRPASPYLQQSKASPRPSSSKSRASKAATIKAFRSTTPSLDAMRNVKKSQQFSSTKTKPTRIRPGALPDPETLYDELEASRKEISAQKQLINAQKTRNQRLEQDLKSREVELERIYSGDNGKESTTKNDQLRCKLIRLERDLRQKDVDLGKLQFEMKTTDVNELKIALKIYVEELERLRSINQDRSEESKASVQRERKAQIAGLKKAIQASGKECETLRIENEKYKNQLDTLRKTDLDSKLKMKNENEYLKTQLRKTRKENPSAVLAGTASKPSEDELIKLKSENEFLRQKVDKMSEELESLHQQLENSSKRESADHQNQQSEIASLKRQLEKSESILVEEKASRNDLRQHSEKLESEIELLERKLEAAVGPRPPSQNAQAQSSARARRRGSNASVTSSVKAAPVKPPRAVNASNSAENDELILGALQSHVYRTDMIST</sequence>
<organism evidence="3">
    <name type="scientific">Oikopleura dioica</name>
    <name type="common">Tunicate</name>
    <dbReference type="NCBI Taxonomy" id="34765"/>
    <lineage>
        <taxon>Eukaryota</taxon>
        <taxon>Metazoa</taxon>
        <taxon>Chordata</taxon>
        <taxon>Tunicata</taxon>
        <taxon>Appendicularia</taxon>
        <taxon>Copelata</taxon>
        <taxon>Oikopleuridae</taxon>
        <taxon>Oikopleura</taxon>
    </lineage>
</organism>
<dbReference type="AlphaFoldDB" id="E4Z084"/>
<feature type="region of interest" description="Disordered" evidence="2">
    <location>
        <begin position="299"/>
        <end position="329"/>
    </location>
</feature>
<gene>
    <name evidence="3" type="ORF">GSOID_T00023165001</name>
</gene>
<feature type="coiled-coil region" evidence="1">
    <location>
        <begin position="75"/>
        <end position="182"/>
    </location>
</feature>
<feature type="region of interest" description="Disordered" evidence="2">
    <location>
        <begin position="369"/>
        <end position="417"/>
    </location>
</feature>
<protein>
    <submittedName>
        <fullName evidence="3">Uncharacterized protein</fullName>
    </submittedName>
</protein>
<evidence type="ECO:0000256" key="1">
    <source>
        <dbReference type="SAM" id="Coils"/>
    </source>
</evidence>
<evidence type="ECO:0000256" key="2">
    <source>
        <dbReference type="SAM" id="MobiDB-lite"/>
    </source>
</evidence>
<reference evidence="3" key="1">
    <citation type="journal article" date="2010" name="Science">
        <title>Plasticity of animal genome architecture unmasked by rapid evolution of a pelagic tunicate.</title>
        <authorList>
            <person name="Denoeud F."/>
            <person name="Henriet S."/>
            <person name="Mungpakdee S."/>
            <person name="Aury J.M."/>
            <person name="Da Silva C."/>
            <person name="Brinkmann H."/>
            <person name="Mikhaleva J."/>
            <person name="Olsen L.C."/>
            <person name="Jubin C."/>
            <person name="Canestro C."/>
            <person name="Bouquet J.M."/>
            <person name="Danks G."/>
            <person name="Poulain J."/>
            <person name="Campsteijn C."/>
            <person name="Adamski M."/>
            <person name="Cross I."/>
            <person name="Yadetie F."/>
            <person name="Muffato M."/>
            <person name="Louis A."/>
            <person name="Butcher S."/>
            <person name="Tsagkogeorga G."/>
            <person name="Konrad A."/>
            <person name="Singh S."/>
            <person name="Jensen M.F."/>
            <person name="Cong E.H."/>
            <person name="Eikeseth-Otteraa H."/>
            <person name="Noel B."/>
            <person name="Anthouard V."/>
            <person name="Porcel B.M."/>
            <person name="Kachouri-Lafond R."/>
            <person name="Nishino A."/>
            <person name="Ugolini M."/>
            <person name="Chourrout P."/>
            <person name="Nishida H."/>
            <person name="Aasland R."/>
            <person name="Huzurbazar S."/>
            <person name="Westhof E."/>
            <person name="Delsuc F."/>
            <person name="Lehrach H."/>
            <person name="Reinhardt R."/>
            <person name="Weissenbach J."/>
            <person name="Roy S.W."/>
            <person name="Artiguenave F."/>
            <person name="Postlethwait J.H."/>
            <person name="Manak J.R."/>
            <person name="Thompson E.M."/>
            <person name="Jaillon O."/>
            <person name="Du Pasquier L."/>
            <person name="Boudinot P."/>
            <person name="Liberles D.A."/>
            <person name="Volff J.N."/>
            <person name="Philippe H."/>
            <person name="Lenhard B."/>
            <person name="Roest Crollius H."/>
            <person name="Wincker P."/>
            <person name="Chourrout D."/>
        </authorList>
    </citation>
    <scope>NUCLEOTIDE SEQUENCE [LARGE SCALE GENOMIC DNA]</scope>
</reference>
<keyword evidence="1" id="KW-0175">Coiled coil</keyword>
<dbReference type="EMBL" id="FN656274">
    <property type="protein sequence ID" value="CBY41112.1"/>
    <property type="molecule type" value="Genomic_DNA"/>
</dbReference>
<feature type="compositionally biased region" description="Low complexity" evidence="2">
    <location>
        <begin position="12"/>
        <end position="29"/>
    </location>
</feature>
<name>E4Z084_OIKDI</name>